<proteinExistence type="predicted"/>
<sequence>MPSQPLLSGCGKNGMSSQLSVVRAICLLLSFVDGESTGLSQEQRPGIQVDDELRCRCLNRVAGPRTPWQEMRLHQEDAPQLVACDRRRKVHLQKAQQCKFESGLK</sequence>
<comment type="caution">
    <text evidence="2">The sequence shown here is derived from an EMBL/GenBank/DDBJ whole genome shotgun (WGS) entry which is preliminary data.</text>
</comment>
<dbReference type="AlphaFoldDB" id="A0AAE0HJW8"/>
<keyword evidence="3" id="KW-1185">Reference proteome</keyword>
<reference evidence="2" key="2">
    <citation type="submission" date="2023-06" db="EMBL/GenBank/DDBJ databases">
        <authorList>
            <consortium name="Lawrence Berkeley National Laboratory"/>
            <person name="Haridas S."/>
            <person name="Hensen N."/>
            <person name="Bonometti L."/>
            <person name="Westerberg I."/>
            <person name="Brannstrom I.O."/>
            <person name="Guillou S."/>
            <person name="Cros-Aarteil S."/>
            <person name="Calhoun S."/>
            <person name="Kuo A."/>
            <person name="Mondo S."/>
            <person name="Pangilinan J."/>
            <person name="Riley R."/>
            <person name="Labutti K."/>
            <person name="Andreopoulos B."/>
            <person name="Lipzen A."/>
            <person name="Chen C."/>
            <person name="Yanf M."/>
            <person name="Daum C."/>
            <person name="Ng V."/>
            <person name="Clum A."/>
            <person name="Steindorff A."/>
            <person name="Ohm R."/>
            <person name="Martin F."/>
            <person name="Silar P."/>
            <person name="Natvig D."/>
            <person name="Lalanne C."/>
            <person name="Gautier V."/>
            <person name="Ament-Velasquez S.L."/>
            <person name="Kruys A."/>
            <person name="Hutchinson M.I."/>
            <person name="Powell A.J."/>
            <person name="Barry K."/>
            <person name="Miller A.N."/>
            <person name="Grigoriev I.V."/>
            <person name="Debuchy R."/>
            <person name="Gladieux P."/>
            <person name="Thoren M.H."/>
            <person name="Johannesson H."/>
        </authorList>
    </citation>
    <scope>NUCLEOTIDE SEQUENCE</scope>
    <source>
        <strain evidence="2">CBS 168.71</strain>
    </source>
</reference>
<name>A0AAE0HJW8_9PEZI</name>
<dbReference type="EMBL" id="JAUEPN010000003">
    <property type="protein sequence ID" value="KAK3297567.1"/>
    <property type="molecule type" value="Genomic_DNA"/>
</dbReference>
<protein>
    <recommendedName>
        <fullName evidence="4">Secreted protein</fullName>
    </recommendedName>
</protein>
<evidence type="ECO:0000313" key="2">
    <source>
        <dbReference type="EMBL" id="KAK3297567.1"/>
    </source>
</evidence>
<evidence type="ECO:0000256" key="1">
    <source>
        <dbReference type="SAM" id="SignalP"/>
    </source>
</evidence>
<evidence type="ECO:0000313" key="3">
    <source>
        <dbReference type="Proteomes" id="UP001278766"/>
    </source>
</evidence>
<feature type="signal peptide" evidence="1">
    <location>
        <begin position="1"/>
        <end position="34"/>
    </location>
</feature>
<dbReference type="RefSeq" id="XP_062661081.1">
    <property type="nucleotide sequence ID" value="XM_062798067.1"/>
</dbReference>
<evidence type="ECO:0008006" key="4">
    <source>
        <dbReference type="Google" id="ProtNLM"/>
    </source>
</evidence>
<dbReference type="GeneID" id="87835015"/>
<gene>
    <name evidence="2" type="ORF">B0H64DRAFT_127232</name>
</gene>
<feature type="chain" id="PRO_5042039791" description="Secreted protein" evidence="1">
    <location>
        <begin position="35"/>
        <end position="105"/>
    </location>
</feature>
<organism evidence="2 3">
    <name type="scientific">Chaetomium fimeti</name>
    <dbReference type="NCBI Taxonomy" id="1854472"/>
    <lineage>
        <taxon>Eukaryota</taxon>
        <taxon>Fungi</taxon>
        <taxon>Dikarya</taxon>
        <taxon>Ascomycota</taxon>
        <taxon>Pezizomycotina</taxon>
        <taxon>Sordariomycetes</taxon>
        <taxon>Sordariomycetidae</taxon>
        <taxon>Sordariales</taxon>
        <taxon>Chaetomiaceae</taxon>
        <taxon>Chaetomium</taxon>
    </lineage>
</organism>
<reference evidence="2" key="1">
    <citation type="journal article" date="2023" name="Mol. Phylogenet. Evol.">
        <title>Genome-scale phylogeny and comparative genomics of the fungal order Sordariales.</title>
        <authorList>
            <person name="Hensen N."/>
            <person name="Bonometti L."/>
            <person name="Westerberg I."/>
            <person name="Brannstrom I.O."/>
            <person name="Guillou S."/>
            <person name="Cros-Aarteil S."/>
            <person name="Calhoun S."/>
            <person name="Haridas S."/>
            <person name="Kuo A."/>
            <person name="Mondo S."/>
            <person name="Pangilinan J."/>
            <person name="Riley R."/>
            <person name="LaButti K."/>
            <person name="Andreopoulos B."/>
            <person name="Lipzen A."/>
            <person name="Chen C."/>
            <person name="Yan M."/>
            <person name="Daum C."/>
            <person name="Ng V."/>
            <person name="Clum A."/>
            <person name="Steindorff A."/>
            <person name="Ohm R.A."/>
            <person name="Martin F."/>
            <person name="Silar P."/>
            <person name="Natvig D.O."/>
            <person name="Lalanne C."/>
            <person name="Gautier V."/>
            <person name="Ament-Velasquez S.L."/>
            <person name="Kruys A."/>
            <person name="Hutchinson M.I."/>
            <person name="Powell A.J."/>
            <person name="Barry K."/>
            <person name="Miller A.N."/>
            <person name="Grigoriev I.V."/>
            <person name="Debuchy R."/>
            <person name="Gladieux P."/>
            <person name="Hiltunen Thoren M."/>
            <person name="Johannesson H."/>
        </authorList>
    </citation>
    <scope>NUCLEOTIDE SEQUENCE</scope>
    <source>
        <strain evidence="2">CBS 168.71</strain>
    </source>
</reference>
<keyword evidence="1" id="KW-0732">Signal</keyword>
<accession>A0AAE0HJW8</accession>
<dbReference type="Proteomes" id="UP001278766">
    <property type="component" value="Unassembled WGS sequence"/>
</dbReference>